<feature type="transmembrane region" description="Helical" evidence="2">
    <location>
        <begin position="12"/>
        <end position="34"/>
    </location>
</feature>
<keyword evidence="4" id="KW-1185">Reference proteome</keyword>
<accession>A0A9P0LN76</accession>
<sequence length="163" mass="18793">MTAWTDYSKSVIFLPYDVCILYLALRTGSLYAFVENIWKFVRAQPTISKIFEIHQSSTSPMPTNSSATDEPSAQSTSGNQTAARKFKINRKSIKKLFSSVKVCKALLSTILSISKKAYPLRNICFLLLFFRYSSVIFPIKIRIISRYRHILFNTCNHSAQWRY</sequence>
<keyword evidence="2" id="KW-0472">Membrane</keyword>
<dbReference type="AlphaFoldDB" id="A0A9P0LN76"/>
<organism evidence="3 4">
    <name type="scientific">Acanthoscelides obtectus</name>
    <name type="common">Bean weevil</name>
    <name type="synonym">Bruchus obtectus</name>
    <dbReference type="NCBI Taxonomy" id="200917"/>
    <lineage>
        <taxon>Eukaryota</taxon>
        <taxon>Metazoa</taxon>
        <taxon>Ecdysozoa</taxon>
        <taxon>Arthropoda</taxon>
        <taxon>Hexapoda</taxon>
        <taxon>Insecta</taxon>
        <taxon>Pterygota</taxon>
        <taxon>Neoptera</taxon>
        <taxon>Endopterygota</taxon>
        <taxon>Coleoptera</taxon>
        <taxon>Polyphaga</taxon>
        <taxon>Cucujiformia</taxon>
        <taxon>Chrysomeloidea</taxon>
        <taxon>Chrysomelidae</taxon>
        <taxon>Bruchinae</taxon>
        <taxon>Bruchini</taxon>
        <taxon>Acanthoscelides</taxon>
    </lineage>
</organism>
<feature type="transmembrane region" description="Helical" evidence="2">
    <location>
        <begin position="120"/>
        <end position="139"/>
    </location>
</feature>
<feature type="region of interest" description="Disordered" evidence="1">
    <location>
        <begin position="56"/>
        <end position="82"/>
    </location>
</feature>
<keyword evidence="2" id="KW-0812">Transmembrane</keyword>
<name>A0A9P0LN76_ACAOB</name>
<evidence type="ECO:0000313" key="4">
    <source>
        <dbReference type="Proteomes" id="UP001152888"/>
    </source>
</evidence>
<evidence type="ECO:0000256" key="1">
    <source>
        <dbReference type="SAM" id="MobiDB-lite"/>
    </source>
</evidence>
<reference evidence="3" key="1">
    <citation type="submission" date="2022-03" db="EMBL/GenBank/DDBJ databases">
        <authorList>
            <person name="Sayadi A."/>
        </authorList>
    </citation>
    <scope>NUCLEOTIDE SEQUENCE</scope>
</reference>
<proteinExistence type="predicted"/>
<dbReference type="EMBL" id="CAKOFQ010007314">
    <property type="protein sequence ID" value="CAH1998127.1"/>
    <property type="molecule type" value="Genomic_DNA"/>
</dbReference>
<evidence type="ECO:0000313" key="3">
    <source>
        <dbReference type="EMBL" id="CAH1998127.1"/>
    </source>
</evidence>
<comment type="caution">
    <text evidence="3">The sequence shown here is derived from an EMBL/GenBank/DDBJ whole genome shotgun (WGS) entry which is preliminary data.</text>
</comment>
<gene>
    <name evidence="3" type="ORF">ACAOBT_LOCUS24165</name>
</gene>
<dbReference type="Proteomes" id="UP001152888">
    <property type="component" value="Unassembled WGS sequence"/>
</dbReference>
<evidence type="ECO:0000256" key="2">
    <source>
        <dbReference type="SAM" id="Phobius"/>
    </source>
</evidence>
<protein>
    <submittedName>
        <fullName evidence="3">Uncharacterized protein</fullName>
    </submittedName>
</protein>
<keyword evidence="2" id="KW-1133">Transmembrane helix</keyword>